<name>A0ACC0FVG7_9ERIC</name>
<reference evidence="1 2" key="1">
    <citation type="journal article" date="2022" name="Plant J.">
        <title>Chromosome-level genome of Camellia lanceoleosa provides a valuable resource for understanding genome evolution and self-incompatibility.</title>
        <authorList>
            <person name="Gong W."/>
            <person name="Xiao S."/>
            <person name="Wang L."/>
            <person name="Liao Z."/>
            <person name="Chang Y."/>
            <person name="Mo W."/>
            <person name="Hu G."/>
            <person name="Li W."/>
            <person name="Zhao G."/>
            <person name="Zhu H."/>
            <person name="Hu X."/>
            <person name="Ji K."/>
            <person name="Xiang X."/>
            <person name="Song Q."/>
            <person name="Yuan D."/>
            <person name="Jin S."/>
            <person name="Zhang L."/>
        </authorList>
    </citation>
    <scope>NUCLEOTIDE SEQUENCE [LARGE SCALE GENOMIC DNA]</scope>
    <source>
        <strain evidence="1">SQ_2022a</strain>
    </source>
</reference>
<gene>
    <name evidence="1" type="ORF">LOK49_LG12G00566</name>
</gene>
<comment type="caution">
    <text evidence="1">The sequence shown here is derived from an EMBL/GenBank/DDBJ whole genome shotgun (WGS) entry which is preliminary data.</text>
</comment>
<evidence type="ECO:0000313" key="2">
    <source>
        <dbReference type="Proteomes" id="UP001060215"/>
    </source>
</evidence>
<dbReference type="Proteomes" id="UP001060215">
    <property type="component" value="Chromosome 13"/>
</dbReference>
<proteinExistence type="predicted"/>
<dbReference type="EMBL" id="CM045770">
    <property type="protein sequence ID" value="KAI7992092.1"/>
    <property type="molecule type" value="Genomic_DNA"/>
</dbReference>
<protein>
    <submittedName>
        <fullName evidence="1">Uncharacterized protein</fullName>
    </submittedName>
</protein>
<keyword evidence="2" id="KW-1185">Reference proteome</keyword>
<organism evidence="1 2">
    <name type="scientific">Camellia lanceoleosa</name>
    <dbReference type="NCBI Taxonomy" id="1840588"/>
    <lineage>
        <taxon>Eukaryota</taxon>
        <taxon>Viridiplantae</taxon>
        <taxon>Streptophyta</taxon>
        <taxon>Embryophyta</taxon>
        <taxon>Tracheophyta</taxon>
        <taxon>Spermatophyta</taxon>
        <taxon>Magnoliopsida</taxon>
        <taxon>eudicotyledons</taxon>
        <taxon>Gunneridae</taxon>
        <taxon>Pentapetalae</taxon>
        <taxon>asterids</taxon>
        <taxon>Ericales</taxon>
        <taxon>Theaceae</taxon>
        <taxon>Camellia</taxon>
    </lineage>
</organism>
<sequence>MAVSANRSPSPISTRPNPNSRTPETNSNMRRSFSANPFARPSILTNPRSLPPATPANSPADFARRHSVGKEGGVSSRSYEEKENEKDQNLKPVKIRSPAVSKGTKNFMTPTISAASKINSSPRKKVLAERNEPVRTSISFSGGKNAFGSLNLSDLTEDIDSKSEMGLNQNMVDDSNESAITNSDHNEAVLEISSIPKASKKDSQVPLNSQKVSESLPDMKPVESNCTSAGTGCKNKLPDSSMSPIIAPLDADPSLRPYDPKTNYLSPRPRFLHYRPNPRIERLEESFLSESFSDTEVTEVTTESESLQKESEDDSSSEAINEEVEVEPLVSEPKPSNAPISTQISKETVEAKIKPRFFTRSKSVALLLVLLIACLSVSVTDSPVFDLPVYKDLSMSKFYDPSEIAEFVKASLDGFAGNFKRWSANSVCYLTQLIRNLYEVDKLVPLQFSNLTYSLEDPFVNGYLKVDNIEERWEGIHEHNELETVPEEEVEIELLEEKLEKGDPDVEDDDNSEKALEERHGIEAAHFEPDSSDTTQNQEQSDAALPITSNPQRNIGFEYQPALTAQEFRHEVEALEVNPEVVETGEILAEIDLSSSAKTAHEFRPEVEVLQANPEMVETGEIQADIDLSSGAKIEPTIAEANPESSLEMSSSFHDIQSSKVVDSLLNWSKYKVSVHNMQPMFLLALALVAATTFIYLRYKRTATTANAAAVLVDPLLMNKKTISIPEDSTGTQNISHDRPTSQIWPPDFDVVGESCPSEMSSFQKSSSHSKRGPSGTNEAQSQDRKQRKVSKRESLASSSEYSMDESYGSFTTYEKIPIKHGCGEEEIVTPVRRSSRIKNHQVTSP</sequence>
<accession>A0ACC0FVG7</accession>
<evidence type="ECO:0000313" key="1">
    <source>
        <dbReference type="EMBL" id="KAI7992092.1"/>
    </source>
</evidence>